<evidence type="ECO:0000313" key="1">
    <source>
        <dbReference type="EMBL" id="KAF7814875.1"/>
    </source>
</evidence>
<sequence length="30" mass="3394">MLEAKSIKAIITAYNRFANDRQTGQVIDIL</sequence>
<keyword evidence="2" id="KW-1185">Reference proteome</keyword>
<gene>
    <name evidence="1" type="ORF">G2W53_028844</name>
</gene>
<accession>A0A834T4T4</accession>
<organism evidence="1 2">
    <name type="scientific">Senna tora</name>
    <dbReference type="NCBI Taxonomy" id="362788"/>
    <lineage>
        <taxon>Eukaryota</taxon>
        <taxon>Viridiplantae</taxon>
        <taxon>Streptophyta</taxon>
        <taxon>Embryophyta</taxon>
        <taxon>Tracheophyta</taxon>
        <taxon>Spermatophyta</taxon>
        <taxon>Magnoliopsida</taxon>
        <taxon>eudicotyledons</taxon>
        <taxon>Gunneridae</taxon>
        <taxon>Pentapetalae</taxon>
        <taxon>rosids</taxon>
        <taxon>fabids</taxon>
        <taxon>Fabales</taxon>
        <taxon>Fabaceae</taxon>
        <taxon>Caesalpinioideae</taxon>
        <taxon>Cassia clade</taxon>
        <taxon>Senna</taxon>
    </lineage>
</organism>
<proteinExistence type="predicted"/>
<name>A0A834T4T4_9FABA</name>
<comment type="caution">
    <text evidence="1">The sequence shown here is derived from an EMBL/GenBank/DDBJ whole genome shotgun (WGS) entry which is preliminary data.</text>
</comment>
<evidence type="ECO:0000313" key="2">
    <source>
        <dbReference type="Proteomes" id="UP000634136"/>
    </source>
</evidence>
<dbReference type="Proteomes" id="UP000634136">
    <property type="component" value="Unassembled WGS sequence"/>
</dbReference>
<reference evidence="1" key="1">
    <citation type="submission" date="2020-09" db="EMBL/GenBank/DDBJ databases">
        <title>Genome-Enabled Discovery of Anthraquinone Biosynthesis in Senna tora.</title>
        <authorList>
            <person name="Kang S.-H."/>
            <person name="Pandey R.P."/>
            <person name="Lee C.-M."/>
            <person name="Sim J.-S."/>
            <person name="Jeong J.-T."/>
            <person name="Choi B.-S."/>
            <person name="Jung M."/>
            <person name="Ginzburg D."/>
            <person name="Zhao K."/>
            <person name="Won S.Y."/>
            <person name="Oh T.-J."/>
            <person name="Yu Y."/>
            <person name="Kim N.-H."/>
            <person name="Lee O.R."/>
            <person name="Lee T.-H."/>
            <person name="Bashyal P."/>
            <person name="Kim T.-S."/>
            <person name="Lee W.-H."/>
            <person name="Kawkins C."/>
            <person name="Kim C.-K."/>
            <person name="Kim J.S."/>
            <person name="Ahn B.O."/>
            <person name="Rhee S.Y."/>
            <person name="Sohng J.K."/>
        </authorList>
    </citation>
    <scope>NUCLEOTIDE SEQUENCE</scope>
    <source>
        <tissue evidence="1">Leaf</tissue>
    </source>
</reference>
<protein>
    <submittedName>
        <fullName evidence="1">Uncharacterized protein</fullName>
    </submittedName>
</protein>
<dbReference type="EMBL" id="JAAIUW010000009">
    <property type="protein sequence ID" value="KAF7814875.1"/>
    <property type="molecule type" value="Genomic_DNA"/>
</dbReference>
<dbReference type="AlphaFoldDB" id="A0A834T4T4"/>